<evidence type="ECO:0000313" key="3">
    <source>
        <dbReference type="Proteomes" id="UP000198210"/>
    </source>
</evidence>
<evidence type="ECO:0000256" key="1">
    <source>
        <dbReference type="SAM" id="Coils"/>
    </source>
</evidence>
<gene>
    <name evidence="2" type="ORF">GA0074704_3493</name>
</gene>
<dbReference type="EMBL" id="LT607751">
    <property type="protein sequence ID" value="SCG58299.1"/>
    <property type="molecule type" value="Genomic_DNA"/>
</dbReference>
<keyword evidence="1" id="KW-0175">Coiled coil</keyword>
<sequence length="235" mass="24916">MSIDHHSDHRISMPGLVDQGETARALAMLEARRFRGSHWLAAEEVSEVVRSADDRISLLAAELERQKRENQGLLSQVEMLRHGTLPSNTAPSGPDPMTVELAMRAQDEANRTIGEASAEGAEIISDARRQADEILAEAHRRAGEMSAPASNGLLNGGVLGGSGPLPPVGGPGVHELQRKLQQLEERHAAALAAVAAAQQQLDRWQQYLTAQSDQLRADAAAAGGAAAQLRGVLGG</sequence>
<proteinExistence type="predicted"/>
<keyword evidence="3" id="KW-1185">Reference proteome</keyword>
<protein>
    <submittedName>
        <fullName evidence="2">Uncharacterized protein</fullName>
    </submittedName>
</protein>
<feature type="coiled-coil region" evidence="1">
    <location>
        <begin position="49"/>
        <end position="76"/>
    </location>
</feature>
<dbReference type="AlphaFoldDB" id="A0A1C5IJV6"/>
<dbReference type="RefSeq" id="WP_231926506.1">
    <property type="nucleotide sequence ID" value="NZ_JBHLYF010000043.1"/>
</dbReference>
<name>A0A1C5IJV6_9ACTN</name>
<dbReference type="Proteomes" id="UP000198210">
    <property type="component" value="Chromosome I"/>
</dbReference>
<evidence type="ECO:0000313" key="2">
    <source>
        <dbReference type="EMBL" id="SCG58299.1"/>
    </source>
</evidence>
<organism evidence="2 3">
    <name type="scientific">Micromonospora siamensis</name>
    <dbReference type="NCBI Taxonomy" id="299152"/>
    <lineage>
        <taxon>Bacteria</taxon>
        <taxon>Bacillati</taxon>
        <taxon>Actinomycetota</taxon>
        <taxon>Actinomycetes</taxon>
        <taxon>Micromonosporales</taxon>
        <taxon>Micromonosporaceae</taxon>
        <taxon>Micromonospora</taxon>
    </lineage>
</organism>
<accession>A0A1C5IJV6</accession>
<feature type="coiled-coil region" evidence="1">
    <location>
        <begin position="173"/>
        <end position="200"/>
    </location>
</feature>
<reference evidence="2 3" key="1">
    <citation type="submission" date="2016-06" db="EMBL/GenBank/DDBJ databases">
        <authorList>
            <person name="Kjaerup R.B."/>
            <person name="Dalgaard T.S."/>
            <person name="Juul-Madsen H.R."/>
        </authorList>
    </citation>
    <scope>NUCLEOTIDE SEQUENCE [LARGE SCALE GENOMIC DNA]</scope>
    <source>
        <strain evidence="2 3">DSM 45097</strain>
    </source>
</reference>